<dbReference type="InParanoid" id="J9DP44"/>
<accession>J9DP44</accession>
<evidence type="ECO:0000313" key="2">
    <source>
        <dbReference type="EMBL" id="EJW04320.1"/>
    </source>
</evidence>
<reference evidence="2 3" key="1">
    <citation type="submission" date="2011-08" db="EMBL/GenBank/DDBJ databases">
        <authorList>
            <person name="Liu Z.J."/>
            <person name="Shi F.L."/>
            <person name="Lu J.Q."/>
            <person name="Li M."/>
            <person name="Wang Z.L."/>
        </authorList>
    </citation>
    <scope>NUCLEOTIDE SEQUENCE [LARGE SCALE GENOMIC DNA]</scope>
    <source>
        <strain evidence="2 3">USNM 41457</strain>
    </source>
</reference>
<keyword evidence="1" id="KW-0472">Membrane</keyword>
<organism evidence="2 3">
    <name type="scientific">Edhazardia aedis (strain USNM 41457)</name>
    <name type="common">Microsporidian parasite</name>
    <dbReference type="NCBI Taxonomy" id="1003232"/>
    <lineage>
        <taxon>Eukaryota</taxon>
        <taxon>Fungi</taxon>
        <taxon>Fungi incertae sedis</taxon>
        <taxon>Microsporidia</taxon>
        <taxon>Edhazardia</taxon>
    </lineage>
</organism>
<name>J9DP44_EDHAE</name>
<dbReference type="EMBL" id="AFBI03000020">
    <property type="protein sequence ID" value="EJW04320.1"/>
    <property type="molecule type" value="Genomic_DNA"/>
</dbReference>
<dbReference type="HOGENOM" id="CLU_2073107_0_0_1"/>
<feature type="transmembrane region" description="Helical" evidence="1">
    <location>
        <begin position="81"/>
        <end position="103"/>
    </location>
</feature>
<reference evidence="3" key="2">
    <citation type="submission" date="2015-07" db="EMBL/GenBank/DDBJ databases">
        <title>Contrasting host-pathogen interactions and genome evolution in two generalist and specialist microsporidian pathogens of mosquitoes.</title>
        <authorList>
            <consortium name="The Broad Institute Genomics Platform"/>
            <consortium name="The Broad Institute Genome Sequencing Center for Infectious Disease"/>
            <person name="Cuomo C.A."/>
            <person name="Sanscrainte N.D."/>
            <person name="Goldberg J.M."/>
            <person name="Heiman D."/>
            <person name="Young S."/>
            <person name="Zeng Q."/>
            <person name="Becnel J.J."/>
            <person name="Birren B.W."/>
        </authorList>
    </citation>
    <scope>NUCLEOTIDE SEQUENCE [LARGE SCALE GENOMIC DNA]</scope>
    <source>
        <strain evidence="3">USNM 41457</strain>
    </source>
</reference>
<proteinExistence type="predicted"/>
<sequence>MYTAKNVINLYNYKNLYLYKIIFRAFKNKYINSFIMRFQKFCIFSGILLLRAENFIIKCIFSNIEFFIKIFYVNLRDLKRFVFIAINNCFCFFYIIRSIIIHIKSTFLEISKKTKKDT</sequence>
<keyword evidence="1" id="KW-0812">Transmembrane</keyword>
<keyword evidence="3" id="KW-1185">Reference proteome</keyword>
<gene>
    <name evidence="2" type="ORF">EDEG_01417</name>
</gene>
<dbReference type="AlphaFoldDB" id="J9DP44"/>
<dbReference type="Proteomes" id="UP000003163">
    <property type="component" value="Unassembled WGS sequence"/>
</dbReference>
<comment type="caution">
    <text evidence="2">The sequence shown here is derived from an EMBL/GenBank/DDBJ whole genome shotgun (WGS) entry which is preliminary data.</text>
</comment>
<keyword evidence="1" id="KW-1133">Transmembrane helix</keyword>
<evidence type="ECO:0000256" key="1">
    <source>
        <dbReference type="SAM" id="Phobius"/>
    </source>
</evidence>
<dbReference type="VEuPathDB" id="MicrosporidiaDB:EDEG_01417"/>
<protein>
    <submittedName>
        <fullName evidence="2">Uncharacterized protein</fullName>
    </submittedName>
</protein>
<evidence type="ECO:0000313" key="3">
    <source>
        <dbReference type="Proteomes" id="UP000003163"/>
    </source>
</evidence>